<feature type="region of interest" description="Disordered" evidence="10">
    <location>
        <begin position="356"/>
        <end position="382"/>
    </location>
</feature>
<evidence type="ECO:0000256" key="3">
    <source>
        <dbReference type="ARBA" id="ARBA00022559"/>
    </source>
</evidence>
<dbReference type="GO" id="GO:0046872">
    <property type="term" value="F:metal ion binding"/>
    <property type="evidence" value="ECO:0007669"/>
    <property type="project" value="UniProtKB-KW"/>
</dbReference>
<evidence type="ECO:0000256" key="2">
    <source>
        <dbReference type="ARBA" id="ARBA00022525"/>
    </source>
</evidence>
<feature type="binding site" description="axial binding residue" evidence="9">
    <location>
        <position position="653"/>
    </location>
    <ligand>
        <name>heme b</name>
        <dbReference type="ChEBI" id="CHEBI:60344"/>
    </ligand>
    <ligandPart>
        <name>Fe</name>
        <dbReference type="ChEBI" id="CHEBI:18248"/>
    </ligandPart>
</feature>
<dbReference type="GO" id="GO:0004601">
    <property type="term" value="F:peroxidase activity"/>
    <property type="evidence" value="ECO:0007669"/>
    <property type="project" value="UniProtKB-KW"/>
</dbReference>
<dbReference type="InterPro" id="IPR037120">
    <property type="entry name" value="Haem_peroxidase_sf_animal"/>
</dbReference>
<dbReference type="GO" id="GO:0005576">
    <property type="term" value="C:extracellular region"/>
    <property type="evidence" value="ECO:0007669"/>
    <property type="project" value="UniProtKB-SubCell"/>
</dbReference>
<evidence type="ECO:0000256" key="11">
    <source>
        <dbReference type="SAM" id="SignalP"/>
    </source>
</evidence>
<keyword evidence="8" id="KW-0325">Glycoprotein</keyword>
<evidence type="ECO:0000256" key="10">
    <source>
        <dbReference type="SAM" id="MobiDB-lite"/>
    </source>
</evidence>
<dbReference type="Proteomes" id="UP001160148">
    <property type="component" value="Unassembled WGS sequence"/>
</dbReference>
<dbReference type="PANTHER" id="PTHR11475:SF4">
    <property type="entry name" value="CHORION PEROXIDASE"/>
    <property type="match status" value="1"/>
</dbReference>
<keyword evidence="14" id="KW-1185">Reference proteome</keyword>
<feature type="region of interest" description="Disordered" evidence="10">
    <location>
        <begin position="109"/>
        <end position="143"/>
    </location>
</feature>
<feature type="domain" description="Clip" evidence="12">
    <location>
        <begin position="141"/>
        <end position="184"/>
    </location>
</feature>
<dbReference type="Pfam" id="PF03098">
    <property type="entry name" value="An_peroxidase"/>
    <property type="match status" value="1"/>
</dbReference>
<feature type="chain" id="PRO_5043314611" description="Clip domain-containing protein" evidence="11">
    <location>
        <begin position="22"/>
        <end position="899"/>
    </location>
</feature>
<reference evidence="13 14" key="1">
    <citation type="submission" date="2023-01" db="EMBL/GenBank/DDBJ databases">
        <authorList>
            <person name="Whitehead M."/>
        </authorList>
    </citation>
    <scope>NUCLEOTIDE SEQUENCE [LARGE SCALE GENOMIC DNA]</scope>
</reference>
<dbReference type="EMBL" id="CARXXK010000001">
    <property type="protein sequence ID" value="CAI6345034.1"/>
    <property type="molecule type" value="Genomic_DNA"/>
</dbReference>
<evidence type="ECO:0000256" key="4">
    <source>
        <dbReference type="ARBA" id="ARBA00022617"/>
    </source>
</evidence>
<sequence length="899" mass="100938">MTRIPIALLVLLLLAAGPVRSQQQQRPFLTEIFPEQLEQQQLQFQQNQVQVELQQVQQALEARPQDPELRDSLLQQQEQFVLAFRDIQRQQLVLQQRIQDRLSGVQTVLQEQPAQPVQQQPQPVPQVEEPSRKSPNVEGSCKTVSGESGTCRPLVSCLSFYAELPELKKQPCKLAVNEFGVCCPPKNRNPANNQPTTAATTVTGVIRAPPPPPVDIPPFTSEQLNVAAANALQRLNERRVLATSLFTKRILVPTGSAAAWHQELFPTTNETLTQGEQAQKSVDASVGLVNDFNLTREQGTFALPSFSILDTVLGDTCPRTSFCQPHKYRSTDGSCNNIKHELWGRASTALQRILPPKYGDGVNSPRSRAANGSPLPSARQVSVTFTQDVDSPSENYTMLLMQWGQFLDHDTTHTPISRGQMGSGISCCRNGREIENSLRHPDCFQIEIPRNDQMFAPFGERCMEFVRSLPAPRPECNFGPREQMNQITAYLDGSNIYGSSLSTQQSLRTFRGGTLQSQNIRGKQLLPGNPSECSDDTGRSACFKAGDGRVNEQIDLALLHTIWLREHNRIAFELSRLNPRWSDEAIFQETRRIIIAQLQHITYNEFLPIILGRSYMTKFGLSPAESGWARNYDPELNAGITNAFAAAAYRFGHTLIQGNIHGYGKFGNIRENLVLSKQHFAPFNLYKEGALDDFIRGISFQSSQNFDRFFTKEITDHLFQGNLNFGLDLVALNVQRGRDHGLPPYNEWRQVCGYEKARNWNDLEEYMDPQTITRLARLYGSVDEIDLYIGGVSEKPMKDALVGPTFVCIIGDQFSRLRRGDRFFYEEGGHPSSFDQVQLQELRKSSLARLLCDNSDDMALIQPLAFLKPSFLNQRVACASSSIPKVDLRAWAGERTAVP</sequence>
<evidence type="ECO:0000256" key="5">
    <source>
        <dbReference type="ARBA" id="ARBA00022729"/>
    </source>
</evidence>
<evidence type="ECO:0000256" key="1">
    <source>
        <dbReference type="ARBA" id="ARBA00004613"/>
    </source>
</evidence>
<keyword evidence="4 9" id="KW-0349">Heme</keyword>
<evidence type="ECO:0000313" key="13">
    <source>
        <dbReference type="EMBL" id="CAI6345034.1"/>
    </source>
</evidence>
<comment type="subcellular location">
    <subcellularLocation>
        <location evidence="1">Secreted</location>
    </subcellularLocation>
</comment>
<keyword evidence="5 11" id="KW-0732">Signal</keyword>
<keyword evidence="6 9" id="KW-0408">Iron</keyword>
<dbReference type="InterPro" id="IPR019791">
    <property type="entry name" value="Haem_peroxidase_animal"/>
</dbReference>
<dbReference type="SMART" id="SM00680">
    <property type="entry name" value="CLIP"/>
    <property type="match status" value="1"/>
</dbReference>
<gene>
    <name evidence="13" type="ORF">MEUPH1_LOCUS2095</name>
</gene>
<keyword evidence="2" id="KW-0964">Secreted</keyword>
<dbReference type="InterPro" id="IPR022700">
    <property type="entry name" value="CLIP"/>
</dbReference>
<dbReference type="InterPro" id="IPR010255">
    <property type="entry name" value="Haem_peroxidase_sf"/>
</dbReference>
<proteinExistence type="predicted"/>
<dbReference type="GO" id="GO:0006979">
    <property type="term" value="P:response to oxidative stress"/>
    <property type="evidence" value="ECO:0007669"/>
    <property type="project" value="InterPro"/>
</dbReference>
<evidence type="ECO:0000256" key="6">
    <source>
        <dbReference type="ARBA" id="ARBA00023004"/>
    </source>
</evidence>
<dbReference type="CDD" id="cd09823">
    <property type="entry name" value="peroxinectin_like"/>
    <property type="match status" value="1"/>
</dbReference>
<dbReference type="PANTHER" id="PTHR11475">
    <property type="entry name" value="OXIDASE/PEROXIDASE"/>
    <property type="match status" value="1"/>
</dbReference>
<dbReference type="FunFam" id="1.10.640.10:FF:000003">
    <property type="entry name" value="chorion peroxidase"/>
    <property type="match status" value="1"/>
</dbReference>
<name>A0AAV0VN36_9HEMI</name>
<accession>A0AAV0VN36</accession>
<protein>
    <recommendedName>
        <fullName evidence="12">Clip domain-containing protein</fullName>
    </recommendedName>
</protein>
<evidence type="ECO:0000256" key="9">
    <source>
        <dbReference type="PIRSR" id="PIRSR619791-2"/>
    </source>
</evidence>
<dbReference type="GO" id="GO:0022412">
    <property type="term" value="P:cellular process involved in reproduction in multicellular organism"/>
    <property type="evidence" value="ECO:0007669"/>
    <property type="project" value="UniProtKB-ARBA"/>
</dbReference>
<evidence type="ECO:0000313" key="14">
    <source>
        <dbReference type="Proteomes" id="UP001160148"/>
    </source>
</evidence>
<feature type="signal peptide" evidence="11">
    <location>
        <begin position="1"/>
        <end position="21"/>
    </location>
</feature>
<keyword evidence="3" id="KW-0560">Oxidoreductase</keyword>
<keyword evidence="9" id="KW-0479">Metal-binding</keyword>
<keyword evidence="7" id="KW-1015">Disulfide bond</keyword>
<dbReference type="SUPFAM" id="SSF48113">
    <property type="entry name" value="Heme-dependent peroxidases"/>
    <property type="match status" value="1"/>
</dbReference>
<dbReference type="AlphaFoldDB" id="A0AAV0VN36"/>
<dbReference type="PRINTS" id="PR00457">
    <property type="entry name" value="ANPEROXIDASE"/>
</dbReference>
<dbReference type="GO" id="GO:0020037">
    <property type="term" value="F:heme binding"/>
    <property type="evidence" value="ECO:0007669"/>
    <property type="project" value="InterPro"/>
</dbReference>
<organism evidence="13 14">
    <name type="scientific">Macrosiphum euphorbiae</name>
    <name type="common">potato aphid</name>
    <dbReference type="NCBI Taxonomy" id="13131"/>
    <lineage>
        <taxon>Eukaryota</taxon>
        <taxon>Metazoa</taxon>
        <taxon>Ecdysozoa</taxon>
        <taxon>Arthropoda</taxon>
        <taxon>Hexapoda</taxon>
        <taxon>Insecta</taxon>
        <taxon>Pterygota</taxon>
        <taxon>Neoptera</taxon>
        <taxon>Paraneoptera</taxon>
        <taxon>Hemiptera</taxon>
        <taxon>Sternorrhyncha</taxon>
        <taxon>Aphidomorpha</taxon>
        <taxon>Aphidoidea</taxon>
        <taxon>Aphididae</taxon>
        <taxon>Macrosiphini</taxon>
        <taxon>Macrosiphum</taxon>
    </lineage>
</organism>
<dbReference type="Gene3D" id="1.10.640.10">
    <property type="entry name" value="Haem peroxidase domain superfamily, animal type"/>
    <property type="match status" value="1"/>
</dbReference>
<dbReference type="PROSITE" id="PS50292">
    <property type="entry name" value="PEROXIDASE_3"/>
    <property type="match status" value="1"/>
</dbReference>
<evidence type="ECO:0000256" key="7">
    <source>
        <dbReference type="ARBA" id="ARBA00023157"/>
    </source>
</evidence>
<evidence type="ECO:0000259" key="12">
    <source>
        <dbReference type="SMART" id="SM00680"/>
    </source>
</evidence>
<feature type="compositionally biased region" description="Low complexity" evidence="10">
    <location>
        <begin position="110"/>
        <end position="128"/>
    </location>
</feature>
<comment type="caution">
    <text evidence="13">The sequence shown here is derived from an EMBL/GenBank/DDBJ whole genome shotgun (WGS) entry which is preliminary data.</text>
</comment>
<evidence type="ECO:0000256" key="8">
    <source>
        <dbReference type="ARBA" id="ARBA00023180"/>
    </source>
</evidence>
<keyword evidence="3" id="KW-0575">Peroxidase</keyword>